<dbReference type="InterPro" id="IPR000623">
    <property type="entry name" value="Shikimate_kinase/TSH1"/>
</dbReference>
<keyword evidence="7" id="KW-0479">Metal-binding</keyword>
<comment type="caution">
    <text evidence="7">Lacks conserved residue(s) required for the propagation of feature annotation.</text>
</comment>
<keyword evidence="5 7" id="KW-0067">ATP-binding</keyword>
<comment type="subunit">
    <text evidence="7">Monomer.</text>
</comment>
<keyword evidence="3 7" id="KW-0547">Nucleotide-binding</keyword>
<dbReference type="PANTHER" id="PTHR21087">
    <property type="entry name" value="SHIKIMATE KINASE"/>
    <property type="match status" value="1"/>
</dbReference>
<dbReference type="AlphaFoldDB" id="A0A9X1JYQ8"/>
<accession>A0A9X1JYQ8</accession>
<dbReference type="EMBL" id="JAHWDP010000001">
    <property type="protein sequence ID" value="MBW2936481.1"/>
    <property type="molecule type" value="Genomic_DNA"/>
</dbReference>
<keyword evidence="6 7" id="KW-0057">Aromatic amino acid biosynthesis</keyword>
<dbReference type="GO" id="GO:0005524">
    <property type="term" value="F:ATP binding"/>
    <property type="evidence" value="ECO:0007669"/>
    <property type="project" value="UniProtKB-UniRule"/>
</dbReference>
<feature type="binding site" evidence="7">
    <location>
        <position position="14"/>
    </location>
    <ligand>
        <name>Mg(2+)</name>
        <dbReference type="ChEBI" id="CHEBI:18420"/>
    </ligand>
</feature>
<dbReference type="GO" id="GO:0008652">
    <property type="term" value="P:amino acid biosynthetic process"/>
    <property type="evidence" value="ECO:0007669"/>
    <property type="project" value="UniProtKB-KW"/>
</dbReference>
<feature type="binding site" evidence="7">
    <location>
        <position position="120"/>
    </location>
    <ligand>
        <name>ATP</name>
        <dbReference type="ChEBI" id="CHEBI:30616"/>
    </ligand>
</feature>
<comment type="caution">
    <text evidence="8">The sequence shown here is derived from an EMBL/GenBank/DDBJ whole genome shotgun (WGS) entry which is preliminary data.</text>
</comment>
<keyword evidence="1 7" id="KW-0028">Amino-acid biosynthesis</keyword>
<evidence type="ECO:0000313" key="9">
    <source>
        <dbReference type="Proteomes" id="UP001138686"/>
    </source>
</evidence>
<evidence type="ECO:0000256" key="2">
    <source>
        <dbReference type="ARBA" id="ARBA00022679"/>
    </source>
</evidence>
<keyword evidence="7" id="KW-0963">Cytoplasm</keyword>
<keyword evidence="4 7" id="KW-0418">Kinase</keyword>
<dbReference type="InterPro" id="IPR031322">
    <property type="entry name" value="Shikimate/glucono_kinase"/>
</dbReference>
<protein>
    <recommendedName>
        <fullName evidence="7">Shikimate kinase</fullName>
        <shortName evidence="7">SK</shortName>
        <ecNumber evidence="7">2.7.1.71</ecNumber>
    </recommendedName>
</protein>
<feature type="binding site" evidence="7">
    <location>
        <position position="56"/>
    </location>
    <ligand>
        <name>substrate</name>
    </ligand>
</feature>
<evidence type="ECO:0000256" key="6">
    <source>
        <dbReference type="ARBA" id="ARBA00023141"/>
    </source>
</evidence>
<dbReference type="Pfam" id="PF01202">
    <property type="entry name" value="SKI"/>
    <property type="match status" value="1"/>
</dbReference>
<keyword evidence="9" id="KW-1185">Reference proteome</keyword>
<dbReference type="HAMAP" id="MF_00109">
    <property type="entry name" value="Shikimate_kinase"/>
    <property type="match status" value="1"/>
</dbReference>
<keyword evidence="2 7" id="KW-0808">Transferase</keyword>
<keyword evidence="7" id="KW-0460">Magnesium</keyword>
<organism evidence="8 9">
    <name type="scientific">Halomarinibacterium sedimenti</name>
    <dbReference type="NCBI Taxonomy" id="2857106"/>
    <lineage>
        <taxon>Bacteria</taxon>
        <taxon>Pseudomonadati</taxon>
        <taxon>Bacteroidota</taxon>
        <taxon>Flavobacteriia</taxon>
        <taxon>Flavobacteriales</taxon>
        <taxon>Flavobacteriaceae</taxon>
        <taxon>Halomarinibacterium</taxon>
    </lineage>
</organism>
<reference evidence="8" key="1">
    <citation type="submission" date="2021-07" db="EMBL/GenBank/DDBJ databases">
        <title>Aureisphaera sp. CAU 1614 isolated from sea sediment.</title>
        <authorList>
            <person name="Kim W."/>
        </authorList>
    </citation>
    <scope>NUCLEOTIDE SEQUENCE</scope>
    <source>
        <strain evidence="8">CAU 1614</strain>
    </source>
</reference>
<dbReference type="GO" id="GO:0000287">
    <property type="term" value="F:magnesium ion binding"/>
    <property type="evidence" value="ECO:0007669"/>
    <property type="project" value="UniProtKB-UniRule"/>
</dbReference>
<dbReference type="GO" id="GO:0005829">
    <property type="term" value="C:cytosol"/>
    <property type="evidence" value="ECO:0007669"/>
    <property type="project" value="TreeGrafter"/>
</dbReference>
<comment type="catalytic activity">
    <reaction evidence="7">
        <text>shikimate + ATP = 3-phosphoshikimate + ADP + H(+)</text>
        <dbReference type="Rhea" id="RHEA:13121"/>
        <dbReference type="ChEBI" id="CHEBI:15378"/>
        <dbReference type="ChEBI" id="CHEBI:30616"/>
        <dbReference type="ChEBI" id="CHEBI:36208"/>
        <dbReference type="ChEBI" id="CHEBI:145989"/>
        <dbReference type="ChEBI" id="CHEBI:456216"/>
        <dbReference type="EC" id="2.7.1.71"/>
    </reaction>
</comment>
<gene>
    <name evidence="7" type="primary">aroK</name>
    <name evidence="8" type="ORF">KXJ69_00080</name>
</gene>
<comment type="cofactor">
    <cofactor evidence="7">
        <name>Mg(2+)</name>
        <dbReference type="ChEBI" id="CHEBI:18420"/>
    </cofactor>
    <text evidence="7">Binds 1 Mg(2+) ion per subunit.</text>
</comment>
<evidence type="ECO:0000256" key="1">
    <source>
        <dbReference type="ARBA" id="ARBA00022605"/>
    </source>
</evidence>
<feature type="binding site" evidence="7">
    <location>
        <position position="79"/>
    </location>
    <ligand>
        <name>substrate</name>
    </ligand>
</feature>
<dbReference type="GO" id="GO:0004765">
    <property type="term" value="F:shikimate kinase activity"/>
    <property type="evidence" value="ECO:0007669"/>
    <property type="project" value="UniProtKB-UniRule"/>
</dbReference>
<dbReference type="PANTHER" id="PTHR21087:SF16">
    <property type="entry name" value="SHIKIMATE KINASE 1, CHLOROPLASTIC"/>
    <property type="match status" value="1"/>
</dbReference>
<proteinExistence type="inferred from homology"/>
<sequence length="173" mass="19736">MKLVLIGYMGSGKSLLGKHLSQVLDIPFQDLDTYIETSEKSSISQLFETKGEIYFRKREAILLQKILSENSNLILATGGGTPCYGSVMKDLLGSNNVLTIYLKCSVDTLTERLWKEKESRPLISHIKSKEVLNDFIRKHLFERSYYYNQANITVACDGLSEKEIVEKILFQLF</sequence>
<feature type="binding site" evidence="7">
    <location>
        <position position="32"/>
    </location>
    <ligand>
        <name>substrate</name>
    </ligand>
</feature>
<dbReference type="CDD" id="cd00464">
    <property type="entry name" value="SK"/>
    <property type="match status" value="1"/>
</dbReference>
<evidence type="ECO:0000256" key="7">
    <source>
        <dbReference type="HAMAP-Rule" id="MF_00109"/>
    </source>
</evidence>
<comment type="similarity">
    <text evidence="7">Belongs to the shikimate kinase family.</text>
</comment>
<dbReference type="GO" id="GO:0009073">
    <property type="term" value="P:aromatic amino acid family biosynthetic process"/>
    <property type="evidence" value="ECO:0007669"/>
    <property type="project" value="UniProtKB-KW"/>
</dbReference>
<feature type="binding site" evidence="7">
    <location>
        <position position="143"/>
    </location>
    <ligand>
        <name>substrate</name>
    </ligand>
</feature>
<dbReference type="Proteomes" id="UP001138686">
    <property type="component" value="Unassembled WGS sequence"/>
</dbReference>
<feature type="binding site" evidence="7">
    <location>
        <begin position="10"/>
        <end position="15"/>
    </location>
    <ligand>
        <name>ATP</name>
        <dbReference type="ChEBI" id="CHEBI:30616"/>
    </ligand>
</feature>
<dbReference type="EC" id="2.7.1.71" evidence="7"/>
<evidence type="ECO:0000256" key="3">
    <source>
        <dbReference type="ARBA" id="ARBA00022741"/>
    </source>
</evidence>
<comment type="pathway">
    <text evidence="7">Metabolic intermediate biosynthesis; chorismate biosynthesis; chorismate from D-erythrose 4-phosphate and phosphoenolpyruvate: step 5/7.</text>
</comment>
<comment type="subcellular location">
    <subcellularLocation>
        <location evidence="7">Cytoplasm</location>
    </subcellularLocation>
</comment>
<evidence type="ECO:0000256" key="5">
    <source>
        <dbReference type="ARBA" id="ARBA00022840"/>
    </source>
</evidence>
<dbReference type="GO" id="GO:0009423">
    <property type="term" value="P:chorismate biosynthetic process"/>
    <property type="evidence" value="ECO:0007669"/>
    <property type="project" value="UniProtKB-UniRule"/>
</dbReference>
<comment type="function">
    <text evidence="7">Catalyzes the specific phosphorylation of the 3-hydroxyl group of shikimic acid using ATP as a cosubstrate.</text>
</comment>
<name>A0A9X1JYQ8_9FLAO</name>
<evidence type="ECO:0000256" key="4">
    <source>
        <dbReference type="ARBA" id="ARBA00022777"/>
    </source>
</evidence>
<evidence type="ECO:0000313" key="8">
    <source>
        <dbReference type="EMBL" id="MBW2936481.1"/>
    </source>
</evidence>